<dbReference type="EMBL" id="CADCUP010000124">
    <property type="protein sequence ID" value="CAA9394823.1"/>
    <property type="molecule type" value="Genomic_DNA"/>
</dbReference>
<dbReference type="CDD" id="cd03230">
    <property type="entry name" value="ABC_DR_subfamily_A"/>
    <property type="match status" value="1"/>
</dbReference>
<dbReference type="InterPro" id="IPR003439">
    <property type="entry name" value="ABC_transporter-like_ATP-bd"/>
</dbReference>
<name>A0A6J4NWY2_9ACTN</name>
<dbReference type="RefSeq" id="WP_295658483.1">
    <property type="nucleotide sequence ID" value="NZ_CADCUP010000124.1"/>
</dbReference>
<evidence type="ECO:0000256" key="1">
    <source>
        <dbReference type="ARBA" id="ARBA00005417"/>
    </source>
</evidence>
<dbReference type="PROSITE" id="PS00211">
    <property type="entry name" value="ABC_TRANSPORTER_1"/>
    <property type="match status" value="1"/>
</dbReference>
<dbReference type="InterPro" id="IPR017871">
    <property type="entry name" value="ABC_transporter-like_CS"/>
</dbReference>
<dbReference type="PANTHER" id="PTHR43335">
    <property type="entry name" value="ABC TRANSPORTER, ATP-BINDING PROTEIN"/>
    <property type="match status" value="1"/>
</dbReference>
<protein>
    <submittedName>
        <fullName evidence="6">Efflux ABC transporter, ATP-binding protein</fullName>
    </submittedName>
</protein>
<dbReference type="InterPro" id="IPR027417">
    <property type="entry name" value="P-loop_NTPase"/>
</dbReference>
<proteinExistence type="inferred from homology"/>
<dbReference type="GO" id="GO:0016887">
    <property type="term" value="F:ATP hydrolysis activity"/>
    <property type="evidence" value="ECO:0007669"/>
    <property type="project" value="InterPro"/>
</dbReference>
<sequence length="213" mass="22740">MDSAGEPVLRVRGLGRTYGGVAVLSGLDLDVTAGTAVALVGDNGSGKSTALRCITGADEPTAGTIDLDGAPYDERTPRVRRDVAVVLDDLDFFPDLSVVEHLDLLARAHRVDDADEVVDRVLDDLRLIPQSGQLPATLSSGQRRRLSLASAFVRPRRLLVLDEPEARLDADGVGWLARRLVEEKRAGLAVLFASHSTRLVEAVADRVVDLGTG</sequence>
<dbReference type="PROSITE" id="PS50893">
    <property type="entry name" value="ABC_TRANSPORTER_2"/>
    <property type="match status" value="1"/>
</dbReference>
<evidence type="ECO:0000259" key="5">
    <source>
        <dbReference type="PROSITE" id="PS50893"/>
    </source>
</evidence>
<organism evidence="6">
    <name type="scientific">uncultured Nocardioides sp</name>
    <dbReference type="NCBI Taxonomy" id="198441"/>
    <lineage>
        <taxon>Bacteria</taxon>
        <taxon>Bacillati</taxon>
        <taxon>Actinomycetota</taxon>
        <taxon>Actinomycetes</taxon>
        <taxon>Propionibacteriales</taxon>
        <taxon>Nocardioidaceae</taxon>
        <taxon>Nocardioides</taxon>
        <taxon>environmental samples</taxon>
    </lineage>
</organism>
<evidence type="ECO:0000256" key="4">
    <source>
        <dbReference type="ARBA" id="ARBA00022840"/>
    </source>
</evidence>
<keyword evidence="4 6" id="KW-0067">ATP-binding</keyword>
<comment type="similarity">
    <text evidence="1">Belongs to the ABC transporter superfamily.</text>
</comment>
<dbReference type="AlphaFoldDB" id="A0A6J4NWY2"/>
<reference evidence="6" key="1">
    <citation type="submission" date="2020-02" db="EMBL/GenBank/DDBJ databases">
        <authorList>
            <person name="Meier V. D."/>
        </authorList>
    </citation>
    <scope>NUCLEOTIDE SEQUENCE</scope>
    <source>
        <strain evidence="6">AVDCRST_MAG06</strain>
    </source>
</reference>
<evidence type="ECO:0000256" key="3">
    <source>
        <dbReference type="ARBA" id="ARBA00022741"/>
    </source>
</evidence>
<evidence type="ECO:0000256" key="2">
    <source>
        <dbReference type="ARBA" id="ARBA00022448"/>
    </source>
</evidence>
<keyword evidence="2" id="KW-0813">Transport</keyword>
<keyword evidence="3" id="KW-0547">Nucleotide-binding</keyword>
<dbReference type="SUPFAM" id="SSF52540">
    <property type="entry name" value="P-loop containing nucleoside triphosphate hydrolases"/>
    <property type="match status" value="1"/>
</dbReference>
<dbReference type="PANTHER" id="PTHR43335:SF3">
    <property type="entry name" value="ABC TRANSPORTER"/>
    <property type="match status" value="1"/>
</dbReference>
<feature type="domain" description="ABC transporter" evidence="5">
    <location>
        <begin position="9"/>
        <end position="213"/>
    </location>
</feature>
<dbReference type="Pfam" id="PF00005">
    <property type="entry name" value="ABC_tran"/>
    <property type="match status" value="1"/>
</dbReference>
<dbReference type="GO" id="GO:0005524">
    <property type="term" value="F:ATP binding"/>
    <property type="evidence" value="ECO:0007669"/>
    <property type="project" value="UniProtKB-KW"/>
</dbReference>
<dbReference type="SMART" id="SM00382">
    <property type="entry name" value="AAA"/>
    <property type="match status" value="1"/>
</dbReference>
<dbReference type="InterPro" id="IPR003593">
    <property type="entry name" value="AAA+_ATPase"/>
</dbReference>
<gene>
    <name evidence="6" type="ORF">AVDCRST_MAG06-1835</name>
</gene>
<dbReference type="Gene3D" id="3.40.50.300">
    <property type="entry name" value="P-loop containing nucleotide triphosphate hydrolases"/>
    <property type="match status" value="1"/>
</dbReference>
<accession>A0A6J4NWY2</accession>
<evidence type="ECO:0000313" key="6">
    <source>
        <dbReference type="EMBL" id="CAA9394823.1"/>
    </source>
</evidence>